<evidence type="ECO:0000256" key="1">
    <source>
        <dbReference type="SAM" id="SignalP"/>
    </source>
</evidence>
<dbReference type="Proteomes" id="UP000442990">
    <property type="component" value="Unassembled WGS sequence"/>
</dbReference>
<feature type="chain" id="PRO_5029793138" description="Peptidase inhibitor family I36 protein" evidence="1">
    <location>
        <begin position="31"/>
        <end position="128"/>
    </location>
</feature>
<evidence type="ECO:0000313" key="2">
    <source>
        <dbReference type="EMBL" id="KAB1976722.1"/>
    </source>
</evidence>
<organism evidence="2 3">
    <name type="scientific">Streptomyces triticiradicis</name>
    <dbReference type="NCBI Taxonomy" id="2651189"/>
    <lineage>
        <taxon>Bacteria</taxon>
        <taxon>Bacillati</taxon>
        <taxon>Actinomycetota</taxon>
        <taxon>Actinomycetes</taxon>
        <taxon>Kitasatosporales</taxon>
        <taxon>Streptomycetaceae</taxon>
        <taxon>Streptomyces</taxon>
    </lineage>
</organism>
<dbReference type="AlphaFoldDB" id="A0A7J5D1K8"/>
<evidence type="ECO:0000313" key="3">
    <source>
        <dbReference type="Proteomes" id="UP000442990"/>
    </source>
</evidence>
<keyword evidence="1" id="KW-0732">Signal</keyword>
<evidence type="ECO:0008006" key="4">
    <source>
        <dbReference type="Google" id="ProtNLM"/>
    </source>
</evidence>
<comment type="caution">
    <text evidence="2">The sequence shown here is derived from an EMBL/GenBank/DDBJ whole genome shotgun (WGS) entry which is preliminary data.</text>
</comment>
<dbReference type="EMBL" id="WBKG01000076">
    <property type="protein sequence ID" value="KAB1976722.1"/>
    <property type="molecule type" value="Genomic_DNA"/>
</dbReference>
<accession>A0A7J5D1K8</accession>
<reference evidence="2 3" key="1">
    <citation type="submission" date="2019-09" db="EMBL/GenBank/DDBJ databases">
        <title>Isolation and identification of active actinomycetes.</title>
        <authorList>
            <person name="Yu Z."/>
            <person name="Han C."/>
            <person name="Yu B."/>
        </authorList>
    </citation>
    <scope>NUCLEOTIDE SEQUENCE [LARGE SCALE GENOMIC DNA]</scope>
    <source>
        <strain evidence="2 3">NEAU-H2</strain>
    </source>
</reference>
<sequence>MNIAQRIGTLTAVTLAAVAGTVTFASSANAEGTWQCSHWYEGTACARTVSGGYDVSWYKQPEADGGGAHLTEFWLECLNGYRYNSAGAFWISPYETRTYVFSIGSRGSCRAKVVDYTTSKTFYSSYAG</sequence>
<dbReference type="RefSeq" id="WP_151474944.1">
    <property type="nucleotide sequence ID" value="NZ_WBKG01000076.1"/>
</dbReference>
<gene>
    <name evidence="2" type="ORF">F8144_43555</name>
</gene>
<feature type="signal peptide" evidence="1">
    <location>
        <begin position="1"/>
        <end position="30"/>
    </location>
</feature>
<protein>
    <recommendedName>
        <fullName evidence="4">Peptidase inhibitor family I36 protein</fullName>
    </recommendedName>
</protein>
<keyword evidence="3" id="KW-1185">Reference proteome</keyword>
<name>A0A7J5D1K8_9ACTN</name>
<proteinExistence type="predicted"/>